<sequence length="97" mass="10720">MNEGRICRGIGRWRARPDEAGGLDGGQDTAEGCLALAILPDRYQRNAFRGTRRMYDSDARAGRHRDIIARFAHRLPIPGTPLTPDETHYLAGGGFRG</sequence>
<dbReference type="Proteomes" id="UP000028824">
    <property type="component" value="Unassembled WGS sequence"/>
</dbReference>
<gene>
    <name evidence="1" type="ORF">CG50_01030</name>
</gene>
<dbReference type="EMBL" id="JFZB01000012">
    <property type="protein sequence ID" value="KFI26877.1"/>
    <property type="molecule type" value="Genomic_DNA"/>
</dbReference>
<dbReference type="InterPro" id="IPR011990">
    <property type="entry name" value="TPR-like_helical_dom_sf"/>
</dbReference>
<dbReference type="SUPFAM" id="SSF48452">
    <property type="entry name" value="TPR-like"/>
    <property type="match status" value="1"/>
</dbReference>
<protein>
    <submittedName>
        <fullName evidence="1">Uncharacterized protein</fullName>
    </submittedName>
</protein>
<name>A0A086XXX7_9RHOB</name>
<dbReference type="InterPro" id="IPR010323">
    <property type="entry name" value="DUF924"/>
</dbReference>
<dbReference type="Gene3D" id="1.20.58.320">
    <property type="entry name" value="TPR-like"/>
    <property type="match status" value="1"/>
</dbReference>
<keyword evidence="2" id="KW-1185">Reference proteome</keyword>
<organism evidence="1 2">
    <name type="scientific">Paenirhodobacter enshiensis</name>
    <dbReference type="NCBI Taxonomy" id="1105367"/>
    <lineage>
        <taxon>Bacteria</taxon>
        <taxon>Pseudomonadati</taxon>
        <taxon>Pseudomonadota</taxon>
        <taxon>Alphaproteobacteria</taxon>
        <taxon>Rhodobacterales</taxon>
        <taxon>Rhodobacter group</taxon>
        <taxon>Paenirhodobacter</taxon>
    </lineage>
</organism>
<comment type="caution">
    <text evidence="1">The sequence shown here is derived from an EMBL/GenBank/DDBJ whole genome shotgun (WGS) entry which is preliminary data.</text>
</comment>
<dbReference type="Pfam" id="PF06041">
    <property type="entry name" value="DUF924"/>
    <property type="match status" value="1"/>
</dbReference>
<dbReference type="OrthoDB" id="7593450at2"/>
<dbReference type="STRING" id="1105367.CG50_01030"/>
<dbReference type="AlphaFoldDB" id="A0A086XXX7"/>
<reference evidence="1 2" key="1">
    <citation type="submission" date="2014-03" db="EMBL/GenBank/DDBJ databases">
        <title>Genome of Paenirhodobacter enshiensis DW2-9.</title>
        <authorList>
            <person name="Wang D."/>
            <person name="Wang G."/>
        </authorList>
    </citation>
    <scope>NUCLEOTIDE SEQUENCE [LARGE SCALE GENOMIC DNA]</scope>
    <source>
        <strain evidence="1 2">DW2-9</strain>
    </source>
</reference>
<evidence type="ECO:0000313" key="1">
    <source>
        <dbReference type="EMBL" id="KFI26877.1"/>
    </source>
</evidence>
<accession>A0A086XXX7</accession>
<evidence type="ECO:0000313" key="2">
    <source>
        <dbReference type="Proteomes" id="UP000028824"/>
    </source>
</evidence>
<proteinExistence type="predicted"/>
<dbReference type="RefSeq" id="WP_036637096.1">
    <property type="nucleotide sequence ID" value="NZ_JFZB01000012.1"/>
</dbReference>